<protein>
    <submittedName>
        <fullName evidence="1">Uncharacterized protein</fullName>
    </submittedName>
</protein>
<keyword evidence="2" id="KW-1185">Reference proteome</keyword>
<evidence type="ECO:0000313" key="2">
    <source>
        <dbReference type="Proteomes" id="UP001177021"/>
    </source>
</evidence>
<comment type="caution">
    <text evidence="1">The sequence shown here is derived from an EMBL/GenBank/DDBJ whole genome shotgun (WGS) entry which is preliminary data.</text>
</comment>
<dbReference type="EMBL" id="CASHSV030000409">
    <property type="protein sequence ID" value="CAJ2663542.1"/>
    <property type="molecule type" value="Genomic_DNA"/>
</dbReference>
<organism evidence="1 2">
    <name type="scientific">Trifolium pratense</name>
    <name type="common">Red clover</name>
    <dbReference type="NCBI Taxonomy" id="57577"/>
    <lineage>
        <taxon>Eukaryota</taxon>
        <taxon>Viridiplantae</taxon>
        <taxon>Streptophyta</taxon>
        <taxon>Embryophyta</taxon>
        <taxon>Tracheophyta</taxon>
        <taxon>Spermatophyta</taxon>
        <taxon>Magnoliopsida</taxon>
        <taxon>eudicotyledons</taxon>
        <taxon>Gunneridae</taxon>
        <taxon>Pentapetalae</taxon>
        <taxon>rosids</taxon>
        <taxon>fabids</taxon>
        <taxon>Fabales</taxon>
        <taxon>Fabaceae</taxon>
        <taxon>Papilionoideae</taxon>
        <taxon>50 kb inversion clade</taxon>
        <taxon>NPAAA clade</taxon>
        <taxon>Hologalegina</taxon>
        <taxon>IRL clade</taxon>
        <taxon>Trifolieae</taxon>
        <taxon>Trifolium</taxon>
    </lineage>
</organism>
<evidence type="ECO:0000313" key="1">
    <source>
        <dbReference type="EMBL" id="CAJ2663542.1"/>
    </source>
</evidence>
<reference evidence="1" key="1">
    <citation type="submission" date="2023-10" db="EMBL/GenBank/DDBJ databases">
        <authorList>
            <person name="Rodriguez Cubillos JULIANA M."/>
            <person name="De Vega J."/>
        </authorList>
    </citation>
    <scope>NUCLEOTIDE SEQUENCE</scope>
</reference>
<proteinExistence type="predicted"/>
<dbReference type="Proteomes" id="UP001177021">
    <property type="component" value="Unassembled WGS sequence"/>
</dbReference>
<name>A0ACB0L862_TRIPR</name>
<accession>A0ACB0L862</accession>
<sequence length="842" mass="98712">MRWHSEHQQVEGVLEHPSDAEAWKHFDQTYPQFSSETRNVRLGLCADGFTPFGQSGKQYSCWPIVVTPYNLPPWMCMTTPYMFLTMIIPGPRNPKAKIDVYLQPLIDELKFLWEEGALTYDISRKQNFVMRAALMWTVNDFPAYGMLSGWMTVGKLACPYCMEHSKAFYLKNGGKTSWFDCHRQFLPNDHVFRRNKDSFYKDRVDRSEPPPRLTGGQMWNKVHMNPRIIDFMEVQIPGYKTEHNWTKRSVFWDLPCWSTNLIRHNLDVMHIEKNVFDNVFNTVMDIKGKTKDNLKARMDLKEYCNRRDLELKEQNNGKIIKPKANYTFNLEQKRAICEWVKGLKMPDGYASNLARKLHGMKSHDCHVFMERLLPIAFSSLPDKIWTTLTELSQFFRDLCSTSVREEDLIQIEHNIPIVLCKLERIFPPGIFDSMEHLPIHLSYEARVGGPVQYRWMYPFERYLHHLKNKVKNKAHVEGSIVESYLIEEISHFCTYYFELNVQPFPTDIQGKDFMVEEESFSIFNLPGRFAGQCKTRFLEDKEFIAALNHILINCDEIQPYIEIFVETLRVVDRNISDEHVDKCIEENFAVWLKNYVDNPSNNVTDPNISALAWGPLRIVKTWPIYCVNGFKFHTKTHSFGKATMNCGVCVTGTGYGEYENDFYGQLEEIIQVEYPGLPLKRVVLFKCDWFDPTINRGTRVNTQYGIIQIHHNRHYRKYDPFIIAQKATQVYFAPHPIKTRNNADWWFIIKTKARGVIENQEICDFAYQEDFTYQNCGGVSIDLDLPINLQDIDRGFDELDGYDADGDHDKPIDEYDYENGDDDEVEMDSDQDEEFSDFNDNE</sequence>
<gene>
    <name evidence="1" type="ORF">MILVUS5_LOCUS28942</name>
</gene>